<evidence type="ECO:0000256" key="1">
    <source>
        <dbReference type="ARBA" id="ARBA00023125"/>
    </source>
</evidence>
<name>A0A9W6JF59_9HYPH</name>
<dbReference type="SUPFAM" id="SSF46785">
    <property type="entry name" value="Winged helix' DNA-binding domain"/>
    <property type="match status" value="1"/>
</dbReference>
<dbReference type="InterPro" id="IPR036390">
    <property type="entry name" value="WH_DNA-bd_sf"/>
</dbReference>
<reference evidence="2" key="1">
    <citation type="journal article" date="2014" name="Int. J. Syst. Evol. Microbiol.">
        <title>Complete genome sequence of Corynebacterium casei LMG S-19264T (=DSM 44701T), isolated from a smear-ripened cheese.</title>
        <authorList>
            <consortium name="US DOE Joint Genome Institute (JGI-PGF)"/>
            <person name="Walter F."/>
            <person name="Albersmeier A."/>
            <person name="Kalinowski J."/>
            <person name="Ruckert C."/>
        </authorList>
    </citation>
    <scope>NUCLEOTIDE SEQUENCE</scope>
    <source>
        <strain evidence="2">VKM B-2555</strain>
    </source>
</reference>
<keyword evidence="1" id="KW-0238">DNA-binding</keyword>
<dbReference type="InterPro" id="IPR000944">
    <property type="entry name" value="Tscrpt_reg_Rrf2"/>
</dbReference>
<dbReference type="Gene3D" id="1.10.10.10">
    <property type="entry name" value="Winged helix-like DNA-binding domain superfamily/Winged helix DNA-binding domain"/>
    <property type="match status" value="1"/>
</dbReference>
<comment type="caution">
    <text evidence="2">The sequence shown here is derived from an EMBL/GenBank/DDBJ whole genome shotgun (WGS) entry which is preliminary data.</text>
</comment>
<dbReference type="PANTHER" id="PTHR33221">
    <property type="entry name" value="WINGED HELIX-TURN-HELIX TRANSCRIPTIONAL REGULATOR, RRF2 FAMILY"/>
    <property type="match status" value="1"/>
</dbReference>
<sequence>MRLTRYTDYSIRTLIYLAARPDRLSSISEIATAYGISQNHLMKVVHELGKAGYVETLRGRTGGVRLARPPETITIGEVVRRMEDGFDLVDCPSCPINGACGVQGVLAEATRAFLAVLDRRTLASVTGGPNGLRAVLAALKTPRTLAAASGCEREAVPDDVAG</sequence>
<dbReference type="RefSeq" id="WP_271204018.1">
    <property type="nucleotide sequence ID" value="NZ_BSFK01000005.1"/>
</dbReference>
<dbReference type="GO" id="GO:0005829">
    <property type="term" value="C:cytosol"/>
    <property type="evidence" value="ECO:0007669"/>
    <property type="project" value="TreeGrafter"/>
</dbReference>
<evidence type="ECO:0000313" key="2">
    <source>
        <dbReference type="EMBL" id="GLK76097.1"/>
    </source>
</evidence>
<proteinExistence type="predicted"/>
<dbReference type="InterPro" id="IPR036388">
    <property type="entry name" value="WH-like_DNA-bd_sf"/>
</dbReference>
<dbReference type="NCBIfam" id="TIGR00738">
    <property type="entry name" value="rrf2_super"/>
    <property type="match status" value="1"/>
</dbReference>
<dbReference type="InterPro" id="IPR030489">
    <property type="entry name" value="TR_Rrf2-type_CS"/>
</dbReference>
<dbReference type="EMBL" id="BSFK01000005">
    <property type="protein sequence ID" value="GLK76097.1"/>
    <property type="molecule type" value="Genomic_DNA"/>
</dbReference>
<gene>
    <name evidence="2" type="primary">nsrR</name>
    <name evidence="2" type="ORF">GCM10008171_13510</name>
</gene>
<protein>
    <submittedName>
        <fullName evidence="2">HTH-type transcriptional regulator NsrR</fullName>
    </submittedName>
</protein>
<accession>A0A9W6JF59</accession>
<dbReference type="PANTHER" id="PTHR33221:SF4">
    <property type="entry name" value="HTH-TYPE TRANSCRIPTIONAL REPRESSOR NSRR"/>
    <property type="match status" value="1"/>
</dbReference>
<dbReference type="PROSITE" id="PS01332">
    <property type="entry name" value="HTH_RRF2_1"/>
    <property type="match status" value="1"/>
</dbReference>
<dbReference type="Proteomes" id="UP001143364">
    <property type="component" value="Unassembled WGS sequence"/>
</dbReference>
<dbReference type="AlphaFoldDB" id="A0A9W6JF59"/>
<evidence type="ECO:0000313" key="3">
    <source>
        <dbReference type="Proteomes" id="UP001143364"/>
    </source>
</evidence>
<dbReference type="GO" id="GO:0003700">
    <property type="term" value="F:DNA-binding transcription factor activity"/>
    <property type="evidence" value="ECO:0007669"/>
    <property type="project" value="TreeGrafter"/>
</dbReference>
<organism evidence="2 3">
    <name type="scientific">Methylopila jiangsuensis</name>
    <dbReference type="NCBI Taxonomy" id="586230"/>
    <lineage>
        <taxon>Bacteria</taxon>
        <taxon>Pseudomonadati</taxon>
        <taxon>Pseudomonadota</taxon>
        <taxon>Alphaproteobacteria</taxon>
        <taxon>Hyphomicrobiales</taxon>
        <taxon>Methylopilaceae</taxon>
        <taxon>Methylopila</taxon>
    </lineage>
</organism>
<dbReference type="PROSITE" id="PS51197">
    <property type="entry name" value="HTH_RRF2_2"/>
    <property type="match status" value="1"/>
</dbReference>
<dbReference type="Pfam" id="PF02082">
    <property type="entry name" value="Rrf2"/>
    <property type="match status" value="1"/>
</dbReference>
<keyword evidence="3" id="KW-1185">Reference proteome</keyword>
<reference evidence="2" key="2">
    <citation type="submission" date="2023-01" db="EMBL/GenBank/DDBJ databases">
        <authorList>
            <person name="Sun Q."/>
            <person name="Evtushenko L."/>
        </authorList>
    </citation>
    <scope>NUCLEOTIDE SEQUENCE</scope>
    <source>
        <strain evidence="2">VKM B-2555</strain>
    </source>
</reference>
<dbReference type="GO" id="GO:0003677">
    <property type="term" value="F:DNA binding"/>
    <property type="evidence" value="ECO:0007669"/>
    <property type="project" value="UniProtKB-KW"/>
</dbReference>